<keyword evidence="19" id="KW-1185">Reference proteome</keyword>
<dbReference type="InterPro" id="IPR041552">
    <property type="entry name" value="UvrA_DNA-bd"/>
</dbReference>
<evidence type="ECO:0000256" key="3">
    <source>
        <dbReference type="ARBA" id="ARBA00022723"/>
    </source>
</evidence>
<evidence type="ECO:0000259" key="17">
    <source>
        <dbReference type="PROSITE" id="PS50893"/>
    </source>
</evidence>
<keyword evidence="5" id="KW-0547">Nucleotide-binding</keyword>
<keyword evidence="11" id="KW-0267">Excision nuclease</keyword>
<dbReference type="InterPro" id="IPR003439">
    <property type="entry name" value="ABC_transporter-like_ATP-bd"/>
</dbReference>
<keyword evidence="6" id="KW-0227">DNA damage</keyword>
<evidence type="ECO:0000256" key="7">
    <source>
        <dbReference type="ARBA" id="ARBA00022769"/>
    </source>
</evidence>
<evidence type="ECO:0000256" key="12">
    <source>
        <dbReference type="ARBA" id="ARBA00023125"/>
    </source>
</evidence>
<dbReference type="PANTHER" id="PTHR43152:SF3">
    <property type="entry name" value="UVRABC SYSTEM PROTEIN A"/>
    <property type="match status" value="1"/>
</dbReference>
<proteinExistence type="inferred from homology"/>
<evidence type="ECO:0000313" key="19">
    <source>
        <dbReference type="Proteomes" id="UP001182991"/>
    </source>
</evidence>
<dbReference type="RefSeq" id="WP_311402339.1">
    <property type="nucleotide sequence ID" value="NZ_JAVRBG010000013.1"/>
</dbReference>
<evidence type="ECO:0000313" key="18">
    <source>
        <dbReference type="EMBL" id="MDT0295401.1"/>
    </source>
</evidence>
<comment type="similarity">
    <text evidence="14">Belongs to the ABC transporter superfamily. UvrA family.</text>
</comment>
<dbReference type="Pfam" id="PF13304">
    <property type="entry name" value="AAA_21"/>
    <property type="match status" value="1"/>
</dbReference>
<keyword evidence="9" id="KW-0862">Zinc</keyword>
<dbReference type="Pfam" id="PF17755">
    <property type="entry name" value="UvrA_DNA-bind"/>
    <property type="match status" value="2"/>
</dbReference>
<evidence type="ECO:0000256" key="4">
    <source>
        <dbReference type="ARBA" id="ARBA00022737"/>
    </source>
</evidence>
<evidence type="ECO:0000256" key="11">
    <source>
        <dbReference type="ARBA" id="ARBA00022881"/>
    </source>
</evidence>
<organism evidence="18 19">
    <name type="scientific">Mesonia ostreae</name>
    <dbReference type="NCBI Taxonomy" id="861110"/>
    <lineage>
        <taxon>Bacteria</taxon>
        <taxon>Pseudomonadati</taxon>
        <taxon>Bacteroidota</taxon>
        <taxon>Flavobacteriia</taxon>
        <taxon>Flavobacteriales</taxon>
        <taxon>Flavobacteriaceae</taxon>
        <taxon>Mesonia</taxon>
    </lineage>
</organism>
<evidence type="ECO:0000256" key="13">
    <source>
        <dbReference type="ARBA" id="ARBA00023204"/>
    </source>
</evidence>
<dbReference type="InterPro" id="IPR027417">
    <property type="entry name" value="P-loop_NTPase"/>
</dbReference>
<comment type="caution">
    <text evidence="18">The sequence shown here is derived from an EMBL/GenBank/DDBJ whole genome shotgun (WGS) entry which is preliminary data.</text>
</comment>
<keyword evidence="8" id="KW-0863">Zinc-finger</keyword>
<name>A0ABU2KL24_9FLAO</name>
<protein>
    <recommendedName>
        <fullName evidence="15">UvrABC system protein A</fullName>
    </recommendedName>
    <alternativeName>
        <fullName evidence="16">Excinuclease ABC subunit A</fullName>
    </alternativeName>
</protein>
<evidence type="ECO:0000256" key="1">
    <source>
        <dbReference type="ARBA" id="ARBA00004496"/>
    </source>
</evidence>
<dbReference type="EMBL" id="JAVRBG010000013">
    <property type="protein sequence ID" value="MDT0295401.1"/>
    <property type="molecule type" value="Genomic_DNA"/>
</dbReference>
<accession>A0ABU2KL24</accession>
<dbReference type="InterPro" id="IPR003959">
    <property type="entry name" value="ATPase_AAA_core"/>
</dbReference>
<dbReference type="SUPFAM" id="SSF52540">
    <property type="entry name" value="P-loop containing nucleoside triphosphate hydrolases"/>
    <property type="match status" value="4"/>
</dbReference>
<keyword evidence="3" id="KW-0479">Metal-binding</keyword>
<evidence type="ECO:0000256" key="5">
    <source>
        <dbReference type="ARBA" id="ARBA00022741"/>
    </source>
</evidence>
<dbReference type="Gene3D" id="1.20.1580.10">
    <property type="entry name" value="ABC transporter ATPase like domain"/>
    <property type="match status" value="4"/>
</dbReference>
<evidence type="ECO:0000256" key="16">
    <source>
        <dbReference type="ARBA" id="ARBA00042156"/>
    </source>
</evidence>
<evidence type="ECO:0000256" key="8">
    <source>
        <dbReference type="ARBA" id="ARBA00022771"/>
    </source>
</evidence>
<dbReference type="Gene3D" id="3.40.50.300">
    <property type="entry name" value="P-loop containing nucleotide triphosphate hydrolases"/>
    <property type="match status" value="3"/>
</dbReference>
<keyword evidence="7" id="KW-0228">DNA excision</keyword>
<dbReference type="Gene3D" id="1.10.8.280">
    <property type="entry name" value="ABC transporter ATPase domain-like"/>
    <property type="match status" value="2"/>
</dbReference>
<reference evidence="19" key="1">
    <citation type="submission" date="2023-07" db="EMBL/GenBank/DDBJ databases">
        <title>Isolating and identifying novel microbial strains from the Mariana Trench.</title>
        <authorList>
            <person name="Fu H."/>
        </authorList>
    </citation>
    <scope>NUCLEOTIDE SEQUENCE [LARGE SCALE GENOMIC DNA]</scope>
    <source>
        <strain evidence="19">T-y2</strain>
    </source>
</reference>
<evidence type="ECO:0000256" key="6">
    <source>
        <dbReference type="ARBA" id="ARBA00022763"/>
    </source>
</evidence>
<keyword evidence="10 18" id="KW-0067">ATP-binding</keyword>
<keyword evidence="13" id="KW-0234">DNA repair</keyword>
<comment type="subcellular location">
    <subcellularLocation>
        <location evidence="1">Cytoplasm</location>
    </subcellularLocation>
</comment>
<evidence type="ECO:0000256" key="9">
    <source>
        <dbReference type="ARBA" id="ARBA00022833"/>
    </source>
</evidence>
<evidence type="ECO:0000256" key="10">
    <source>
        <dbReference type="ARBA" id="ARBA00022840"/>
    </source>
</evidence>
<evidence type="ECO:0000256" key="2">
    <source>
        <dbReference type="ARBA" id="ARBA00022490"/>
    </source>
</evidence>
<keyword evidence="4" id="KW-0677">Repeat</keyword>
<evidence type="ECO:0000256" key="15">
    <source>
        <dbReference type="ARBA" id="ARBA00039316"/>
    </source>
</evidence>
<dbReference type="PROSITE" id="PS50893">
    <property type="entry name" value="ABC_TRANSPORTER_2"/>
    <property type="match status" value="1"/>
</dbReference>
<dbReference type="Proteomes" id="UP001182991">
    <property type="component" value="Unassembled WGS sequence"/>
</dbReference>
<dbReference type="GO" id="GO:0005524">
    <property type="term" value="F:ATP binding"/>
    <property type="evidence" value="ECO:0007669"/>
    <property type="project" value="UniProtKB-KW"/>
</dbReference>
<gene>
    <name evidence="18" type="ORF">RLT85_12250</name>
</gene>
<keyword evidence="2" id="KW-0963">Cytoplasm</keyword>
<keyword evidence="12" id="KW-0238">DNA-binding</keyword>
<sequence>MHIRNAHQNNLKNIDLHIPENQLIVLTGLSGSGKSSLALDVIANEGYRYFLENLPAYNQQNAQLIPTAEVDDIQDLPPVIKIEQSKRFQSIKTTFGTLSELTAIFRILFARYSADEIMSKSLFSFNHPRGACEVCRGIGEAEYIDLNKLIGDENKTLREGAITTTLPNGYIVYSQITVEELNKVCKAHGFSVDIPWKTLTEEQKNVVLNGSDRLKVFYGKHGLESRLRWKGIKAKPREEGFYKGMLPIMQDILRRDRNPNILKFASSKVCPSCKGGRIKAEHLKYNWKGMNFQGWMELSLNDLYNRLKSLELKAGEGVLVDKTCTKLFDLIQLGMDKYQLSTPSMEISSGDGQRIKLINQVNSKLQGILYVFDEPSIGLSAGYQKYLLHILNRLLRRGNTVMVVEHDLNFIQAADWIVELGPEAGIHGGEVVFNGKIDDFLNEKDLNSPTLAALRADKSHNILKNQPKKFSAEDFQLRVKELTVVNRKTPQLLKNISSFCEKKGLTLLAVSDQPIGKTPRSNPSTYVGLANRIRNLLAKSPEAKALRLKKSAFSFNNKTGRCETCEGAGVITLSMSALGTINQVCPRCNGKRFKPEVLQVTWNNKNVAEIYALSIEEAYNFFSEEKKIKEILSLMLQLGLGYIKLGQPSNTLSGGEAQRIKLTKHFAKKSIKTLLLLEEPSIGLHQQNVKQLLEALQQLKQQTAGIICIESHELFQSSCDTFINNAKEYPSINLKEEITQQRDLISIQGARTHALKDLNLNLPKHQLTVVTGISGCGKSSLVIDTLHGFGLQEMTKQFSSYQQSRVGINFQFEVDHIEGLTPTICVTRKEKNYSQRTDIAKQTGIDKILRFAFSRKAQYEGVELSASHFSNTHELGKCAVCEGLGQELLPDLNKLVLDENKSIASGLFAHNKAVGYYGDPAGKHMAVLQKVAGEYGFTLKTPFKELSDLQKEILLQGTGEKVWKTTWLYKTKTREGTQALSMKWEGLFHYLQDEYFKTRKNKNIKQLTTLFSYSECSHCYGSGLKPERLTFEIAGKSIQQIKSMNFKVLENWLSATNHQEVIEKKFLAKIQPHLMNTIKRAKQLHIDHLQLNRKSATLSGGENQRVELIKQLNSPLKGITYLLDEPSAGLSQDNIPDLIHILKELIEKGNTVIVIEHNKEIIMAGDQLVQLGPRAGKLGGYITYQGSPKDFLQQADCHPFLKAATQTVKLEATKEHISIRKLNKHSLIKDALEVPVGGITALTGKSGIGKTTLVKDILMPSIETDEPVNCERIIFPKNYSEVHYFEPKLLRSHATTLLVAYLNLLKDISKIFASETTLKAKDFSYKTKSSQCSNCKGKGYLETSLDVAANVIEKCEVCKGQRYQPQILNYKVRSKNIAEVLSLTITGVKKWLEMSKISTNTLAFLNQLEEIGLAHLSLDQPVQTLSSGEKQRLLLLNWLQDQTKDALYILDEPSTGLHYADIDLLFTILKKISRKNDVLVIDHNPYLLQKIGVGLVLE</sequence>
<feature type="domain" description="ABC transporter" evidence="17">
    <location>
        <begin position="739"/>
        <end position="1204"/>
    </location>
</feature>
<evidence type="ECO:0000256" key="14">
    <source>
        <dbReference type="ARBA" id="ARBA00038000"/>
    </source>
</evidence>
<dbReference type="PANTHER" id="PTHR43152">
    <property type="entry name" value="UVRABC SYSTEM PROTEIN A"/>
    <property type="match status" value="1"/>
</dbReference>